<keyword evidence="3" id="KW-1185">Reference proteome</keyword>
<sequence>MMQEQNIRFRDITIDDDVERLMVLRKRYNLRQYELANAIGVSENYLGAIENRVNPLTKKMIRKLDTYLEEMLWR</sequence>
<dbReference type="STRING" id="284581.AMD01_05020"/>
<dbReference type="PATRIC" id="fig|284581.3.peg.1389"/>
<dbReference type="EMBL" id="LILC01000006">
    <property type="protein sequence ID" value="KOO48169.1"/>
    <property type="molecule type" value="Genomic_DNA"/>
</dbReference>
<dbReference type="Proteomes" id="UP000037558">
    <property type="component" value="Unassembled WGS sequence"/>
</dbReference>
<dbReference type="SMART" id="SM00530">
    <property type="entry name" value="HTH_XRE"/>
    <property type="match status" value="1"/>
</dbReference>
<comment type="caution">
    <text evidence="2">The sequence shown here is derived from an EMBL/GenBank/DDBJ whole genome shotgun (WGS) entry which is preliminary data.</text>
</comment>
<dbReference type="SUPFAM" id="SSF47413">
    <property type="entry name" value="lambda repressor-like DNA-binding domains"/>
    <property type="match status" value="1"/>
</dbReference>
<accession>A0A0M0LAU8</accession>
<dbReference type="Gene3D" id="1.10.260.40">
    <property type="entry name" value="lambda repressor-like DNA-binding domains"/>
    <property type="match status" value="1"/>
</dbReference>
<proteinExistence type="predicted"/>
<dbReference type="GO" id="GO:0003677">
    <property type="term" value="F:DNA binding"/>
    <property type="evidence" value="ECO:0007669"/>
    <property type="project" value="InterPro"/>
</dbReference>
<evidence type="ECO:0000259" key="1">
    <source>
        <dbReference type="PROSITE" id="PS50943"/>
    </source>
</evidence>
<protein>
    <recommendedName>
        <fullName evidence="1">HTH cro/C1-type domain-containing protein</fullName>
    </recommendedName>
</protein>
<feature type="domain" description="HTH cro/C1-type" evidence="1">
    <location>
        <begin position="24"/>
        <end position="74"/>
    </location>
</feature>
<dbReference type="CDD" id="cd00093">
    <property type="entry name" value="HTH_XRE"/>
    <property type="match status" value="1"/>
</dbReference>
<dbReference type="AlphaFoldDB" id="A0A0M0LAU8"/>
<dbReference type="PROSITE" id="PS50943">
    <property type="entry name" value="HTH_CROC1"/>
    <property type="match status" value="1"/>
</dbReference>
<organism evidence="2 3">
    <name type="scientific">Priestia koreensis</name>
    <dbReference type="NCBI Taxonomy" id="284581"/>
    <lineage>
        <taxon>Bacteria</taxon>
        <taxon>Bacillati</taxon>
        <taxon>Bacillota</taxon>
        <taxon>Bacilli</taxon>
        <taxon>Bacillales</taxon>
        <taxon>Bacillaceae</taxon>
        <taxon>Priestia</taxon>
    </lineage>
</organism>
<dbReference type="InterPro" id="IPR010982">
    <property type="entry name" value="Lambda_DNA-bd_dom_sf"/>
</dbReference>
<evidence type="ECO:0000313" key="3">
    <source>
        <dbReference type="Proteomes" id="UP000037558"/>
    </source>
</evidence>
<dbReference type="RefSeq" id="WP_083446425.1">
    <property type="nucleotide sequence ID" value="NZ_LILC01000006.1"/>
</dbReference>
<reference evidence="3" key="1">
    <citation type="submission" date="2015-08" db="EMBL/GenBank/DDBJ databases">
        <title>Fjat-14210 dsm16467.</title>
        <authorList>
            <person name="Liu B."/>
            <person name="Wang J."/>
            <person name="Zhu Y."/>
            <person name="Liu G."/>
            <person name="Chen Q."/>
            <person name="Chen Z."/>
            <person name="Lan J."/>
            <person name="Che J."/>
            <person name="Ge C."/>
            <person name="Shi H."/>
            <person name="Pan Z."/>
            <person name="Liu X."/>
        </authorList>
    </citation>
    <scope>NUCLEOTIDE SEQUENCE [LARGE SCALE GENOMIC DNA]</scope>
    <source>
        <strain evidence="3">DSM 16467</strain>
    </source>
</reference>
<evidence type="ECO:0000313" key="2">
    <source>
        <dbReference type="EMBL" id="KOO48169.1"/>
    </source>
</evidence>
<dbReference type="Pfam" id="PF01381">
    <property type="entry name" value="HTH_3"/>
    <property type="match status" value="1"/>
</dbReference>
<gene>
    <name evidence="2" type="ORF">AMD01_05020</name>
</gene>
<name>A0A0M0LAU8_9BACI</name>
<dbReference type="InterPro" id="IPR001387">
    <property type="entry name" value="Cro/C1-type_HTH"/>
</dbReference>